<dbReference type="AlphaFoldDB" id="A0A9X2KEB2"/>
<accession>A0A9X2KEB2</accession>
<gene>
    <name evidence="2" type="ORF">MJ956_03770</name>
</gene>
<name>A0A9X2KEB2_9HYPH</name>
<comment type="caution">
    <text evidence="2">The sequence shown here is derived from an EMBL/GenBank/DDBJ whole genome shotgun (WGS) entry which is preliminary data.</text>
</comment>
<dbReference type="EMBL" id="JALHBS010000020">
    <property type="protein sequence ID" value="MCP3054266.1"/>
    <property type="molecule type" value="Genomic_DNA"/>
</dbReference>
<dbReference type="InterPro" id="IPR045582">
    <property type="entry name" value="Trehalase-like_N"/>
</dbReference>
<feature type="domain" description="Trehalase-like N-terminal" evidence="1">
    <location>
        <begin position="11"/>
        <end position="177"/>
    </location>
</feature>
<evidence type="ECO:0000313" key="3">
    <source>
        <dbReference type="Proteomes" id="UP001155220"/>
    </source>
</evidence>
<keyword evidence="3" id="KW-1185">Reference proteome</keyword>
<feature type="non-terminal residue" evidence="2">
    <location>
        <position position="246"/>
    </location>
</feature>
<evidence type="ECO:0000259" key="1">
    <source>
        <dbReference type="Pfam" id="PF19291"/>
    </source>
</evidence>
<dbReference type="Pfam" id="PF19291">
    <property type="entry name" value="TREH_N"/>
    <property type="match status" value="1"/>
</dbReference>
<protein>
    <submittedName>
        <fullName evidence="2">DUF5911 domain-containing protein</fullName>
    </submittedName>
</protein>
<evidence type="ECO:0000313" key="2">
    <source>
        <dbReference type="EMBL" id="MCP3054266.1"/>
    </source>
</evidence>
<dbReference type="RefSeq" id="WP_253963145.1">
    <property type="nucleotide sequence ID" value="NZ_JALHBS010000020.1"/>
</dbReference>
<reference evidence="2" key="1">
    <citation type="submission" date="2022-03" db="EMBL/GenBank/DDBJ databases">
        <title>Aurantimonas Liuensis sp. Nov., isolated from the hadal seawater of the Mariana Trench.</title>
        <authorList>
            <person name="Liu R."/>
        </authorList>
    </citation>
    <scope>NUCLEOTIDE SEQUENCE</scope>
    <source>
        <strain evidence="2">LRZ36</strain>
    </source>
</reference>
<organism evidence="2 3">
    <name type="scientific">Aurantimonas marianensis</name>
    <dbReference type="NCBI Taxonomy" id="2920428"/>
    <lineage>
        <taxon>Bacteria</taxon>
        <taxon>Pseudomonadati</taxon>
        <taxon>Pseudomonadota</taxon>
        <taxon>Alphaproteobacteria</taxon>
        <taxon>Hyphomicrobiales</taxon>
        <taxon>Aurantimonadaceae</taxon>
        <taxon>Aurantimonas</taxon>
    </lineage>
</organism>
<dbReference type="Proteomes" id="UP001155220">
    <property type="component" value="Unassembled WGS sequence"/>
</dbReference>
<proteinExistence type="predicted"/>
<sequence length="246" mass="27431">MSSKQAFDIPSRIADHGVIGDMRTLALVAIDGTIDFFCHPSIDSPTLFAGLLDPKNGGFFRLAASGGKEERKHRQMYLPDTNILITRFLDNDGIGEVCDFMPVDGSGRIVRRAKAIMGAVTFELTIAPRPDYGRRPPVIQSIEGGFTVGWEGSNEIVYFYTEMLLEIDGETVHGTARLAEGETCHVAFCPGRKDQPTVDDRYVAKASSRTRDYWHEWVQSGTYPTFWRDLVVRSALTLKLLTSSEY</sequence>